<feature type="compositionally biased region" description="Polar residues" evidence="1">
    <location>
        <begin position="532"/>
        <end position="542"/>
    </location>
</feature>
<dbReference type="OMA" id="HPVRDKQ"/>
<reference evidence="3 4" key="1">
    <citation type="journal article" date="2017" name="Plant Biotechnol. J.">
        <title>A comprehensive draft genome sequence for lupin (Lupinus angustifolius), an emerging health food: insights into plant-microbe interactions and legume evolution.</title>
        <authorList>
            <person name="Hane J.K."/>
            <person name="Ming Y."/>
            <person name="Kamphuis L.G."/>
            <person name="Nelson M.N."/>
            <person name="Garg G."/>
            <person name="Atkins C.A."/>
            <person name="Bayer P.E."/>
            <person name="Bravo A."/>
            <person name="Bringans S."/>
            <person name="Cannon S."/>
            <person name="Edwards D."/>
            <person name="Foley R."/>
            <person name="Gao L.L."/>
            <person name="Harrison M.J."/>
            <person name="Huang W."/>
            <person name="Hurgobin B."/>
            <person name="Li S."/>
            <person name="Liu C.W."/>
            <person name="McGrath A."/>
            <person name="Morahan G."/>
            <person name="Murray J."/>
            <person name="Weller J."/>
            <person name="Jian J."/>
            <person name="Singh K.B."/>
        </authorList>
    </citation>
    <scope>NUCLEOTIDE SEQUENCE [LARGE SCALE GENOMIC DNA]</scope>
    <source>
        <strain evidence="4">cv. Tanjil</strain>
        <tissue evidence="3">Whole plant</tissue>
    </source>
</reference>
<dbReference type="KEGG" id="lang:109354222"/>
<dbReference type="AlphaFoldDB" id="A0A1J7HZU0"/>
<feature type="region of interest" description="Disordered" evidence="1">
    <location>
        <begin position="532"/>
        <end position="575"/>
    </location>
</feature>
<gene>
    <name evidence="3" type="ORF">TanjilG_11935</name>
</gene>
<evidence type="ECO:0000256" key="1">
    <source>
        <dbReference type="SAM" id="MobiDB-lite"/>
    </source>
</evidence>
<accession>A0A1J7HZU0</accession>
<organism evidence="3 4">
    <name type="scientific">Lupinus angustifolius</name>
    <name type="common">Narrow-leaved blue lupine</name>
    <dbReference type="NCBI Taxonomy" id="3871"/>
    <lineage>
        <taxon>Eukaryota</taxon>
        <taxon>Viridiplantae</taxon>
        <taxon>Streptophyta</taxon>
        <taxon>Embryophyta</taxon>
        <taxon>Tracheophyta</taxon>
        <taxon>Spermatophyta</taxon>
        <taxon>Magnoliopsida</taxon>
        <taxon>eudicotyledons</taxon>
        <taxon>Gunneridae</taxon>
        <taxon>Pentapetalae</taxon>
        <taxon>rosids</taxon>
        <taxon>fabids</taxon>
        <taxon>Fabales</taxon>
        <taxon>Fabaceae</taxon>
        <taxon>Papilionoideae</taxon>
        <taxon>50 kb inversion clade</taxon>
        <taxon>genistoids sensu lato</taxon>
        <taxon>core genistoids</taxon>
        <taxon>Genisteae</taxon>
        <taxon>Lupinus</taxon>
    </lineage>
</organism>
<dbReference type="EMBL" id="CM007368">
    <property type="protein sequence ID" value="OIW07301.1"/>
    <property type="molecule type" value="Genomic_DNA"/>
</dbReference>
<feature type="domain" description="DUF4378" evidence="2">
    <location>
        <begin position="667"/>
        <end position="818"/>
    </location>
</feature>
<dbReference type="Pfam" id="PF14309">
    <property type="entry name" value="DUF4378"/>
    <property type="match status" value="1"/>
</dbReference>
<protein>
    <recommendedName>
        <fullName evidence="2">DUF4378 domain-containing protein</fullName>
    </recommendedName>
</protein>
<evidence type="ECO:0000259" key="2">
    <source>
        <dbReference type="Pfam" id="PF14309"/>
    </source>
</evidence>
<feature type="compositionally biased region" description="Polar residues" evidence="1">
    <location>
        <begin position="552"/>
        <end position="564"/>
    </location>
</feature>
<keyword evidence="4" id="KW-1185">Reference proteome</keyword>
<name>A0A1J7HZU0_LUPAN</name>
<dbReference type="PANTHER" id="PTHR46836">
    <property type="entry name" value="AFADIN"/>
    <property type="match status" value="1"/>
</dbReference>
<sequence length="825" mass="93589">MESKHEAPSIILRLMGLDEVPPQHPVGNARKVLSENYMHKVASIGVRKKRRSSCQHDYFRMSSDEKEESMDTLKVVKTIRRDEYHNPSKGNWKAKGVQQMLLDDASYMSDNGKPETLVDAISSSSFGTSVSSRRMAEQGNLQRKQRLDNGLLEDVYREAGLYETFGFSKSRLDQKDETLNSRSTVLKSNSGNGLKYFSFPSSCKVSHFADGLLKETFCPKIGRVYPGMKGRKRMPFHMDFHKDSSKFISEVSEEVPIRTGNVANKVLDTVPSSFFRMNEASVNRSDMLKPTSNVSVNDTQCNSPSFCSYDSYVGSEAKNKTMKQRDMTEKRQEVGQRHHVSIRNKLPMISERGNGARNFIYRNAFSNDKIKRNIRCKVGMNYTMTNDNLFQKYWGLRKNASANWPTVKSKYQNNKNSDCLQEMNHKSSSEKSPSVSSYFNIEENCIGLHKMKKICYRNNLSDMKPMFPQFSRSGPSPTFIDSQILNETSLMSVVVKKYTHGDSNTSKQNSVSPNLLVDCLVSDAKVEVVGMSYNNPTKQQSESTEHRDSDSLNHGSYASMQQDTSESKDGSVYSIYSGTEPDSLGSFDEVYEPSPVSVLDLAFREDISSSSECLKDVDDGGYDSSEVDDEGFGLNISSDEDCGDESIGGFKEKQDLVGLFRAEESRDFSYVVEVLTEAGNSNRSLFTDFSTWHTAECPISPSVFENLEKKFGGQQFWKRSERRLLFDRINLGLFEILQPCSYIPKWEKPVSRRLNPEPTHDMIEEEMWGLLVAQEKEASKESADKMLDGEIRWTELRDDIEVIVKEIVTLLIEELADEIVSLENF</sequence>
<proteinExistence type="predicted"/>
<dbReference type="OrthoDB" id="1584003at2759"/>
<dbReference type="Proteomes" id="UP000188354">
    <property type="component" value="Chromosome LG08"/>
</dbReference>
<dbReference type="PANTHER" id="PTHR46836:SF7">
    <property type="entry name" value="PHOSPHATIDYLINOSITOL N-ACETYGLUCOSAMINLYTRANSFERASE SUBUNIT P-LIKE PROTEIN"/>
    <property type="match status" value="1"/>
</dbReference>
<dbReference type="Gramene" id="OIW07301">
    <property type="protein sequence ID" value="OIW07301"/>
    <property type="gene ID" value="TanjilG_11935"/>
</dbReference>
<evidence type="ECO:0000313" key="3">
    <source>
        <dbReference type="EMBL" id="OIW07301.1"/>
    </source>
</evidence>
<dbReference type="InterPro" id="IPR025486">
    <property type="entry name" value="DUF4378"/>
</dbReference>
<evidence type="ECO:0000313" key="4">
    <source>
        <dbReference type="Proteomes" id="UP000188354"/>
    </source>
</evidence>